<feature type="transmembrane region" description="Helical" evidence="6">
    <location>
        <begin position="292"/>
        <end position="310"/>
    </location>
</feature>
<dbReference type="Gene3D" id="1.20.1640.10">
    <property type="entry name" value="Multidrug efflux transporter AcrB transmembrane domain"/>
    <property type="match status" value="1"/>
</dbReference>
<dbReference type="GO" id="GO:0005886">
    <property type="term" value="C:plasma membrane"/>
    <property type="evidence" value="ECO:0007669"/>
    <property type="project" value="UniProtKB-SubCell"/>
</dbReference>
<evidence type="ECO:0000256" key="3">
    <source>
        <dbReference type="ARBA" id="ARBA00022692"/>
    </source>
</evidence>
<dbReference type="InterPro" id="IPR050545">
    <property type="entry name" value="Mycobact_MmpL"/>
</dbReference>
<protein>
    <submittedName>
        <fullName evidence="8">MMPL family protein</fullName>
    </submittedName>
</protein>
<organism evidence="8 9">
    <name type="scientific">Nocardia pseudobrasiliensis</name>
    <dbReference type="NCBI Taxonomy" id="45979"/>
    <lineage>
        <taxon>Bacteria</taxon>
        <taxon>Bacillati</taxon>
        <taxon>Actinomycetota</taxon>
        <taxon>Actinomycetes</taxon>
        <taxon>Mycobacteriales</taxon>
        <taxon>Nocardiaceae</taxon>
        <taxon>Nocardia</taxon>
    </lineage>
</organism>
<dbReference type="AlphaFoldDB" id="A0A370IEZ3"/>
<dbReference type="STRING" id="1210086.GCA_001613105_00075"/>
<keyword evidence="2" id="KW-1003">Cell membrane</keyword>
<feature type="domain" description="Membrane transport protein MMPL" evidence="7">
    <location>
        <begin position="224"/>
        <end position="325"/>
    </location>
</feature>
<evidence type="ECO:0000256" key="2">
    <source>
        <dbReference type="ARBA" id="ARBA00022475"/>
    </source>
</evidence>
<dbReference type="InterPro" id="IPR004869">
    <property type="entry name" value="MMPL_dom"/>
</dbReference>
<evidence type="ECO:0000313" key="8">
    <source>
        <dbReference type="EMBL" id="RDI68691.1"/>
    </source>
</evidence>
<dbReference type="Pfam" id="PF03176">
    <property type="entry name" value="MMPL"/>
    <property type="match status" value="2"/>
</dbReference>
<feature type="transmembrane region" description="Helical" evidence="6">
    <location>
        <begin position="266"/>
        <end position="286"/>
    </location>
</feature>
<name>A0A370IEZ3_9NOCA</name>
<evidence type="ECO:0000256" key="5">
    <source>
        <dbReference type="ARBA" id="ARBA00023136"/>
    </source>
</evidence>
<feature type="transmembrane region" description="Helical" evidence="6">
    <location>
        <begin position="27"/>
        <end position="53"/>
    </location>
</feature>
<feature type="domain" description="Membrane transport protein MMPL" evidence="7">
    <location>
        <begin position="2"/>
        <end position="92"/>
    </location>
</feature>
<keyword evidence="9" id="KW-1185">Reference proteome</keyword>
<dbReference type="PANTHER" id="PTHR33406:SF13">
    <property type="entry name" value="MEMBRANE PROTEIN YDFJ"/>
    <property type="match status" value="1"/>
</dbReference>
<gene>
    <name evidence="8" type="ORF">DFR76_101226</name>
</gene>
<evidence type="ECO:0000259" key="7">
    <source>
        <dbReference type="Pfam" id="PF03176"/>
    </source>
</evidence>
<dbReference type="SUPFAM" id="SSF82866">
    <property type="entry name" value="Multidrug efflux transporter AcrB transmembrane domain"/>
    <property type="match status" value="2"/>
</dbReference>
<evidence type="ECO:0000256" key="6">
    <source>
        <dbReference type="SAM" id="Phobius"/>
    </source>
</evidence>
<dbReference type="PANTHER" id="PTHR33406">
    <property type="entry name" value="MEMBRANE PROTEIN MJ1562-RELATED"/>
    <property type="match status" value="1"/>
</dbReference>
<evidence type="ECO:0000256" key="4">
    <source>
        <dbReference type="ARBA" id="ARBA00022989"/>
    </source>
</evidence>
<comment type="subcellular location">
    <subcellularLocation>
        <location evidence="1">Cell membrane</location>
        <topology evidence="1">Multi-pass membrane protein</topology>
    </subcellularLocation>
</comment>
<accession>A0A370IEZ3</accession>
<evidence type="ECO:0000256" key="1">
    <source>
        <dbReference type="ARBA" id="ARBA00004651"/>
    </source>
</evidence>
<keyword evidence="3 6" id="KW-0812">Transmembrane</keyword>
<keyword evidence="4 6" id="KW-1133">Transmembrane helix</keyword>
<dbReference type="EMBL" id="QQBC01000001">
    <property type="protein sequence ID" value="RDI68691.1"/>
    <property type="molecule type" value="Genomic_DNA"/>
</dbReference>
<proteinExistence type="predicted"/>
<dbReference type="Proteomes" id="UP000254869">
    <property type="component" value="Unassembled WGS sequence"/>
</dbReference>
<feature type="transmembrane region" description="Helical" evidence="6">
    <location>
        <begin position="92"/>
        <end position="116"/>
    </location>
</feature>
<comment type="caution">
    <text evidence="8">The sequence shown here is derived from an EMBL/GenBank/DDBJ whole genome shotgun (WGS) entry which is preliminary data.</text>
</comment>
<evidence type="ECO:0000313" key="9">
    <source>
        <dbReference type="Proteomes" id="UP000254869"/>
    </source>
</evidence>
<sequence length="330" mass="35099">MITISGVIVVITRSSLLVINSPIFREIAIGISATVLSVLLVALTLLPAVLGVLGPRINAGALPRRLRPADSVGTTGPGRWSRWAYAVMRRPIVYGLAGTAVLVIAALPLFGIRYGLNMATTQMRDTPSGTANSILARDFSPGLLSPIQIIATGPSNTSLGPESRSATTDFGRFLTSDQRISTVVPLTSDGRALWLAIPANPVDSTAAADLVRDIRSRAADSPNAVLFGLSMDYEIFLLGRVKEEWDRDPVNESAVAAGVEHTARPITAAVAIMVVIFASLLTASVIELKQAGFALAIAIAIDTALARLLLIPAFMKPMGRWNWWPGSRIR</sequence>
<reference evidence="8 9" key="1">
    <citation type="submission" date="2018-07" db="EMBL/GenBank/DDBJ databases">
        <title>Genomic Encyclopedia of Type Strains, Phase IV (KMG-IV): sequencing the most valuable type-strain genomes for metagenomic binning, comparative biology and taxonomic classification.</title>
        <authorList>
            <person name="Goeker M."/>
        </authorList>
    </citation>
    <scope>NUCLEOTIDE SEQUENCE [LARGE SCALE GENOMIC DNA]</scope>
    <source>
        <strain evidence="8 9">DSM 44290</strain>
    </source>
</reference>
<keyword evidence="5 6" id="KW-0472">Membrane</keyword>